<feature type="transmembrane region" description="Helical" evidence="1">
    <location>
        <begin position="6"/>
        <end position="29"/>
    </location>
</feature>
<keyword evidence="1" id="KW-0472">Membrane</keyword>
<keyword evidence="2" id="KW-0407">Ion channel</keyword>
<evidence type="ECO:0000313" key="3">
    <source>
        <dbReference type="Proteomes" id="UP000215914"/>
    </source>
</evidence>
<protein>
    <submittedName>
        <fullName evidence="2">Putative dockerin domain, Two pore domain potassium channel, plant</fullName>
    </submittedName>
</protein>
<name>A0A251UWE4_HELAN</name>
<keyword evidence="2" id="KW-0406">Ion transport</keyword>
<reference evidence="3" key="1">
    <citation type="journal article" date="2017" name="Nature">
        <title>The sunflower genome provides insights into oil metabolism, flowering and Asterid evolution.</title>
        <authorList>
            <person name="Badouin H."/>
            <person name="Gouzy J."/>
            <person name="Grassa C.J."/>
            <person name="Murat F."/>
            <person name="Staton S.E."/>
            <person name="Cottret L."/>
            <person name="Lelandais-Briere C."/>
            <person name="Owens G.L."/>
            <person name="Carrere S."/>
            <person name="Mayjonade B."/>
            <person name="Legrand L."/>
            <person name="Gill N."/>
            <person name="Kane N.C."/>
            <person name="Bowers J.E."/>
            <person name="Hubner S."/>
            <person name="Bellec A."/>
            <person name="Berard A."/>
            <person name="Berges H."/>
            <person name="Blanchet N."/>
            <person name="Boniface M.C."/>
            <person name="Brunel D."/>
            <person name="Catrice O."/>
            <person name="Chaidir N."/>
            <person name="Claudel C."/>
            <person name="Donnadieu C."/>
            <person name="Faraut T."/>
            <person name="Fievet G."/>
            <person name="Helmstetter N."/>
            <person name="King M."/>
            <person name="Knapp S.J."/>
            <person name="Lai Z."/>
            <person name="Le Paslier M.C."/>
            <person name="Lippi Y."/>
            <person name="Lorenzon L."/>
            <person name="Mandel J.R."/>
            <person name="Marage G."/>
            <person name="Marchand G."/>
            <person name="Marquand E."/>
            <person name="Bret-Mestries E."/>
            <person name="Morien E."/>
            <person name="Nambeesan S."/>
            <person name="Nguyen T."/>
            <person name="Pegot-Espagnet P."/>
            <person name="Pouilly N."/>
            <person name="Raftis F."/>
            <person name="Sallet E."/>
            <person name="Schiex T."/>
            <person name="Thomas J."/>
            <person name="Vandecasteele C."/>
            <person name="Vares D."/>
            <person name="Vear F."/>
            <person name="Vautrin S."/>
            <person name="Crespi M."/>
            <person name="Mangin B."/>
            <person name="Burke J.M."/>
            <person name="Salse J."/>
            <person name="Munos S."/>
            <person name="Vincourt P."/>
            <person name="Rieseberg L.H."/>
            <person name="Langlade N.B."/>
        </authorList>
    </citation>
    <scope>NUCLEOTIDE SEQUENCE [LARGE SCALE GENOMIC DNA]</scope>
    <source>
        <strain evidence="3">cv. SF193</strain>
    </source>
</reference>
<dbReference type="PROSITE" id="PS00018">
    <property type="entry name" value="EF_HAND_1"/>
    <property type="match status" value="1"/>
</dbReference>
<accession>A0A251UWE4</accession>
<organism evidence="2 3">
    <name type="scientific">Helianthus annuus</name>
    <name type="common">Common sunflower</name>
    <dbReference type="NCBI Taxonomy" id="4232"/>
    <lineage>
        <taxon>Eukaryota</taxon>
        <taxon>Viridiplantae</taxon>
        <taxon>Streptophyta</taxon>
        <taxon>Embryophyta</taxon>
        <taxon>Tracheophyta</taxon>
        <taxon>Spermatophyta</taxon>
        <taxon>Magnoliopsida</taxon>
        <taxon>eudicotyledons</taxon>
        <taxon>Gunneridae</taxon>
        <taxon>Pentapetalae</taxon>
        <taxon>asterids</taxon>
        <taxon>campanulids</taxon>
        <taxon>Asterales</taxon>
        <taxon>Asteraceae</taxon>
        <taxon>Asteroideae</taxon>
        <taxon>Heliantheae alliance</taxon>
        <taxon>Heliantheae</taxon>
        <taxon>Helianthus</taxon>
    </lineage>
</organism>
<keyword evidence="1" id="KW-1133">Transmembrane helix</keyword>
<dbReference type="GO" id="GO:0034220">
    <property type="term" value="P:monoatomic ion transmembrane transport"/>
    <property type="evidence" value="ECO:0007669"/>
    <property type="project" value="UniProtKB-KW"/>
</dbReference>
<keyword evidence="2" id="KW-0813">Transport</keyword>
<evidence type="ECO:0000256" key="1">
    <source>
        <dbReference type="SAM" id="Phobius"/>
    </source>
</evidence>
<dbReference type="AlphaFoldDB" id="A0A251UWE4"/>
<keyword evidence="3" id="KW-1185">Reference proteome</keyword>
<dbReference type="InterPro" id="IPR018247">
    <property type="entry name" value="EF_Hand_1_Ca_BS"/>
</dbReference>
<keyword evidence="1" id="KW-0812">Transmembrane</keyword>
<proteinExistence type="predicted"/>
<evidence type="ECO:0000313" key="2">
    <source>
        <dbReference type="EMBL" id="OTG27690.1"/>
    </source>
</evidence>
<dbReference type="EMBL" id="CM007893">
    <property type="protein sequence ID" value="OTG27690.1"/>
    <property type="molecule type" value="Genomic_DNA"/>
</dbReference>
<dbReference type="InParanoid" id="A0A251UWE4"/>
<gene>
    <name evidence="2" type="ORF">HannXRQ_Chr04g0102761</name>
</gene>
<dbReference type="Proteomes" id="UP000215914">
    <property type="component" value="Chromosome 4"/>
</dbReference>
<sequence length="87" mass="9780">MFFNNWQVCVCCVLDLIGYGLCSAIAVHFRFAVTERKQRSLVKWVLKRNTTSDLEAADFDGDGVVAAAEFVLYKLKVMGKISQDDIT</sequence>